<name>A0A2I0AHI8_9ASPA</name>
<dbReference type="PANTHER" id="PTHR46502:SF14">
    <property type="entry name" value="CALCIUM-DEPENDENT LIPID-BINDING (CALB DOMAIN) FAMILY PROTEIN"/>
    <property type="match status" value="1"/>
</dbReference>
<proteinExistence type="predicted"/>
<feature type="domain" description="C2" evidence="3">
    <location>
        <begin position="1"/>
        <end position="113"/>
    </location>
</feature>
<evidence type="ECO:0000313" key="5">
    <source>
        <dbReference type="Proteomes" id="UP000236161"/>
    </source>
</evidence>
<organism evidence="4 5">
    <name type="scientific">Apostasia shenzhenica</name>
    <dbReference type="NCBI Taxonomy" id="1088818"/>
    <lineage>
        <taxon>Eukaryota</taxon>
        <taxon>Viridiplantae</taxon>
        <taxon>Streptophyta</taxon>
        <taxon>Embryophyta</taxon>
        <taxon>Tracheophyta</taxon>
        <taxon>Spermatophyta</taxon>
        <taxon>Magnoliopsida</taxon>
        <taxon>Liliopsida</taxon>
        <taxon>Asparagales</taxon>
        <taxon>Orchidaceae</taxon>
        <taxon>Apostasioideae</taxon>
        <taxon>Apostasia</taxon>
    </lineage>
</organism>
<dbReference type="PANTHER" id="PTHR46502">
    <property type="entry name" value="C2 DOMAIN-CONTAINING"/>
    <property type="match status" value="1"/>
</dbReference>
<reference evidence="4 5" key="1">
    <citation type="journal article" date="2017" name="Nature">
        <title>The Apostasia genome and the evolution of orchids.</title>
        <authorList>
            <person name="Zhang G.Q."/>
            <person name="Liu K.W."/>
            <person name="Li Z."/>
            <person name="Lohaus R."/>
            <person name="Hsiao Y.Y."/>
            <person name="Niu S.C."/>
            <person name="Wang J.Y."/>
            <person name="Lin Y.C."/>
            <person name="Xu Q."/>
            <person name="Chen L.J."/>
            <person name="Yoshida K."/>
            <person name="Fujiwara S."/>
            <person name="Wang Z.W."/>
            <person name="Zhang Y.Q."/>
            <person name="Mitsuda N."/>
            <person name="Wang M."/>
            <person name="Liu G.H."/>
            <person name="Pecoraro L."/>
            <person name="Huang H.X."/>
            <person name="Xiao X.J."/>
            <person name="Lin M."/>
            <person name="Wu X.Y."/>
            <person name="Wu W.L."/>
            <person name="Chen Y.Y."/>
            <person name="Chang S.B."/>
            <person name="Sakamoto S."/>
            <person name="Ohme-Takagi M."/>
            <person name="Yagi M."/>
            <person name="Zeng S.J."/>
            <person name="Shen C.Y."/>
            <person name="Yeh C.M."/>
            <person name="Luo Y.B."/>
            <person name="Tsai W.C."/>
            <person name="Van de Peer Y."/>
            <person name="Liu Z.J."/>
        </authorList>
    </citation>
    <scope>NUCLEOTIDE SEQUENCE [LARGE SCALE GENOMIC DNA]</scope>
    <source>
        <strain evidence="5">cv. Shenzhen</strain>
        <tissue evidence="4">Stem</tissue>
    </source>
</reference>
<evidence type="ECO:0000256" key="2">
    <source>
        <dbReference type="ARBA" id="ARBA00022837"/>
    </source>
</evidence>
<protein>
    <submittedName>
        <fullName evidence="4">Elicitor-responsive protein 1</fullName>
    </submittedName>
</protein>
<keyword evidence="1" id="KW-0479">Metal-binding</keyword>
<keyword evidence="2" id="KW-0106">Calcium</keyword>
<keyword evidence="5" id="KW-1185">Reference proteome</keyword>
<dbReference type="InterPro" id="IPR000008">
    <property type="entry name" value="C2_dom"/>
</dbReference>
<dbReference type="InterPro" id="IPR035892">
    <property type="entry name" value="C2_domain_sf"/>
</dbReference>
<dbReference type="EMBL" id="KZ451980">
    <property type="protein sequence ID" value="PKA55017.1"/>
    <property type="molecule type" value="Genomic_DNA"/>
</dbReference>
<gene>
    <name evidence="4" type="primary">ERG1</name>
    <name evidence="4" type="ORF">AXF42_Ash003654</name>
</gene>
<evidence type="ECO:0000256" key="1">
    <source>
        <dbReference type="ARBA" id="ARBA00022723"/>
    </source>
</evidence>
<dbReference type="SUPFAM" id="SSF49562">
    <property type="entry name" value="C2 domain (Calcium/lipid-binding domain, CaLB)"/>
    <property type="match status" value="1"/>
</dbReference>
<dbReference type="Pfam" id="PF00168">
    <property type="entry name" value="C2"/>
    <property type="match status" value="1"/>
</dbReference>
<dbReference type="Gene3D" id="2.60.40.150">
    <property type="entry name" value="C2 domain"/>
    <property type="match status" value="1"/>
</dbReference>
<evidence type="ECO:0000259" key="3">
    <source>
        <dbReference type="PROSITE" id="PS50004"/>
    </source>
</evidence>
<evidence type="ECO:0000313" key="4">
    <source>
        <dbReference type="EMBL" id="PKA55017.1"/>
    </source>
</evidence>
<accession>A0A2I0AHI8</accession>
<dbReference type="Proteomes" id="UP000236161">
    <property type="component" value="Unassembled WGS sequence"/>
</dbReference>
<sequence>MSGGVLVELLLVHAEGLKHSRLLGSLSQYVIIECGSQTANSKLTRDENGKAWWNEKFFFKLSASDSKKLKRIKLKIMEKEKKFSDEDLFIGEATIHITEEILRVAKGRGSLELKPAPYNIVLEDQTFKGEIKVGLKFIDSFMHVSISKSNRILLYFISVVGWILRSTVKISDDIIFKMHITVCFIYFIFFSDTRCCAIEQTEKEGTTSDNRRGCSSPEKKPQTSLYEVFFSFFSFFLQSLESKKAK</sequence>
<dbReference type="PROSITE" id="PS50004">
    <property type="entry name" value="C2"/>
    <property type="match status" value="1"/>
</dbReference>
<dbReference type="SMART" id="SM00239">
    <property type="entry name" value="C2"/>
    <property type="match status" value="1"/>
</dbReference>
<dbReference type="AlphaFoldDB" id="A0A2I0AHI8"/>
<dbReference type="OrthoDB" id="195679at2759"/>
<dbReference type="GO" id="GO:0046872">
    <property type="term" value="F:metal ion binding"/>
    <property type="evidence" value="ECO:0007669"/>
    <property type="project" value="UniProtKB-KW"/>
</dbReference>